<reference evidence="1" key="2">
    <citation type="journal article" date="2015" name="Data Brief">
        <title>Shoot transcriptome of the giant reed, Arundo donax.</title>
        <authorList>
            <person name="Barrero R.A."/>
            <person name="Guerrero F.D."/>
            <person name="Moolhuijzen P."/>
            <person name="Goolsby J.A."/>
            <person name="Tidwell J."/>
            <person name="Bellgard S.E."/>
            <person name="Bellgard M.I."/>
        </authorList>
    </citation>
    <scope>NUCLEOTIDE SEQUENCE</scope>
    <source>
        <tissue evidence="1">Shoot tissue taken approximately 20 cm above the soil surface</tissue>
    </source>
</reference>
<evidence type="ECO:0000313" key="1">
    <source>
        <dbReference type="EMBL" id="JAD68527.1"/>
    </source>
</evidence>
<protein>
    <submittedName>
        <fullName evidence="1">Uncharacterized protein</fullName>
    </submittedName>
</protein>
<proteinExistence type="predicted"/>
<reference evidence="1" key="1">
    <citation type="submission" date="2014-09" db="EMBL/GenBank/DDBJ databases">
        <authorList>
            <person name="Magalhaes I.L.F."/>
            <person name="Oliveira U."/>
            <person name="Santos F.R."/>
            <person name="Vidigal T.H.D.A."/>
            <person name="Brescovit A.D."/>
            <person name="Santos A.J."/>
        </authorList>
    </citation>
    <scope>NUCLEOTIDE SEQUENCE</scope>
    <source>
        <tissue evidence="1">Shoot tissue taken approximately 20 cm above the soil surface</tissue>
    </source>
</reference>
<dbReference type="AlphaFoldDB" id="A0A0A9CAK0"/>
<sequence>MCNPSGWSLLYRMLLAFNKSQVNLVSIKNVVVILDIQTKHYVLTKIHESAMW</sequence>
<name>A0A0A9CAK0_ARUDO</name>
<dbReference type="EMBL" id="GBRH01229368">
    <property type="protein sequence ID" value="JAD68527.1"/>
    <property type="molecule type" value="Transcribed_RNA"/>
</dbReference>
<accession>A0A0A9CAK0</accession>
<organism evidence="1">
    <name type="scientific">Arundo donax</name>
    <name type="common">Giant reed</name>
    <name type="synonym">Donax arundinaceus</name>
    <dbReference type="NCBI Taxonomy" id="35708"/>
    <lineage>
        <taxon>Eukaryota</taxon>
        <taxon>Viridiplantae</taxon>
        <taxon>Streptophyta</taxon>
        <taxon>Embryophyta</taxon>
        <taxon>Tracheophyta</taxon>
        <taxon>Spermatophyta</taxon>
        <taxon>Magnoliopsida</taxon>
        <taxon>Liliopsida</taxon>
        <taxon>Poales</taxon>
        <taxon>Poaceae</taxon>
        <taxon>PACMAD clade</taxon>
        <taxon>Arundinoideae</taxon>
        <taxon>Arundineae</taxon>
        <taxon>Arundo</taxon>
    </lineage>
</organism>